<evidence type="ECO:0000256" key="7">
    <source>
        <dbReference type="ARBA" id="ARBA00023018"/>
    </source>
</evidence>
<evidence type="ECO:0000256" key="12">
    <source>
        <dbReference type="ARBA" id="ARBA00023180"/>
    </source>
</evidence>
<keyword evidence="9 18" id="KW-0472">Membrane</keyword>
<evidence type="ECO:0000256" key="2">
    <source>
        <dbReference type="ARBA" id="ARBA00007242"/>
    </source>
</evidence>
<evidence type="ECO:0000256" key="5">
    <source>
        <dbReference type="ARBA" id="ARBA00022729"/>
    </source>
</evidence>
<keyword evidence="3" id="KW-1003">Cell membrane</keyword>
<proteinExistence type="inferred from homology"/>
<comment type="similarity">
    <text evidence="2">Belongs to the G-protein coupled receptor 3 family.</text>
</comment>
<evidence type="ECO:0000256" key="14">
    <source>
        <dbReference type="ARBA" id="ARBA00023257"/>
    </source>
</evidence>
<keyword evidence="14" id="KW-0628">Postsynaptic cell membrane</keyword>
<organism evidence="20 21">
    <name type="scientific">Octopus sinensis</name>
    <name type="common">East Asian common octopus</name>
    <dbReference type="NCBI Taxonomy" id="2607531"/>
    <lineage>
        <taxon>Eukaryota</taxon>
        <taxon>Metazoa</taxon>
        <taxon>Spiralia</taxon>
        <taxon>Lophotrochozoa</taxon>
        <taxon>Mollusca</taxon>
        <taxon>Cephalopoda</taxon>
        <taxon>Coleoidea</taxon>
        <taxon>Octopodiformes</taxon>
        <taxon>Octopoda</taxon>
        <taxon>Incirrata</taxon>
        <taxon>Octopodidae</taxon>
        <taxon>Octopus</taxon>
    </lineage>
</organism>
<feature type="domain" description="G-protein coupled receptors family 3 profile" evidence="19">
    <location>
        <begin position="366"/>
        <end position="636"/>
    </location>
</feature>
<evidence type="ECO:0000256" key="17">
    <source>
        <dbReference type="SAM" id="MobiDB-lite"/>
    </source>
</evidence>
<evidence type="ECO:0000259" key="19">
    <source>
        <dbReference type="PROSITE" id="PS50259"/>
    </source>
</evidence>
<feature type="transmembrane region" description="Helical" evidence="18">
    <location>
        <begin position="592"/>
        <end position="613"/>
    </location>
</feature>
<keyword evidence="4 18" id="KW-0812">Transmembrane</keyword>
<keyword evidence="20" id="KW-1185">Reference proteome</keyword>
<dbReference type="InterPro" id="IPR054714">
    <property type="entry name" value="GPR158_179_extracellular"/>
</dbReference>
<dbReference type="Pfam" id="PF00003">
    <property type="entry name" value="7tm_3"/>
    <property type="match status" value="1"/>
</dbReference>
<comment type="subcellular location">
    <subcellularLocation>
        <location evidence="1">Cell projection</location>
        <location evidence="1">Neuron projection</location>
    </subcellularLocation>
    <subcellularLocation>
        <location evidence="16">Postsynaptic cell membrane</location>
        <topology evidence="16">Multi-pass membrane protein</topology>
    </subcellularLocation>
</comment>
<dbReference type="PANTHER" id="PTHR32546">
    <property type="entry name" value="G-PROTEIN COUPLED RECEPTOR 158-RELATED"/>
    <property type="match status" value="1"/>
</dbReference>
<evidence type="ECO:0000256" key="10">
    <source>
        <dbReference type="ARBA" id="ARBA00023157"/>
    </source>
</evidence>
<evidence type="ECO:0000256" key="1">
    <source>
        <dbReference type="ARBA" id="ARBA00004487"/>
    </source>
</evidence>
<feature type="compositionally biased region" description="Basic and acidic residues" evidence="17">
    <location>
        <begin position="730"/>
        <end position="741"/>
    </location>
</feature>
<dbReference type="KEGG" id="osn:115225199"/>
<dbReference type="CDD" id="cd15293">
    <property type="entry name" value="7tmC_GPR158-like"/>
    <property type="match status" value="1"/>
</dbReference>
<dbReference type="PANTHER" id="PTHR32546:SF26">
    <property type="entry name" value="SMOG, ISOFORM D"/>
    <property type="match status" value="1"/>
</dbReference>
<keyword evidence="12" id="KW-0325">Glycoprotein</keyword>
<evidence type="ECO:0000256" key="13">
    <source>
        <dbReference type="ARBA" id="ARBA00023224"/>
    </source>
</evidence>
<feature type="transmembrane region" description="Helical" evidence="18">
    <location>
        <begin position="436"/>
        <end position="454"/>
    </location>
</feature>
<dbReference type="Proteomes" id="UP000515154">
    <property type="component" value="Linkage group LG2"/>
</dbReference>
<feature type="compositionally biased region" description="Basic and acidic residues" evidence="17">
    <location>
        <begin position="1"/>
        <end position="19"/>
    </location>
</feature>
<dbReference type="RefSeq" id="XP_036356633.1">
    <property type="nucleotide sequence ID" value="XM_036500740.1"/>
</dbReference>
<evidence type="ECO:0000256" key="9">
    <source>
        <dbReference type="ARBA" id="ARBA00023136"/>
    </source>
</evidence>
<evidence type="ECO:0000256" key="11">
    <source>
        <dbReference type="ARBA" id="ARBA00023170"/>
    </source>
</evidence>
<evidence type="ECO:0000256" key="4">
    <source>
        <dbReference type="ARBA" id="ARBA00022692"/>
    </source>
</evidence>
<evidence type="ECO:0000256" key="6">
    <source>
        <dbReference type="ARBA" id="ARBA00022989"/>
    </source>
</evidence>
<evidence type="ECO:0000256" key="3">
    <source>
        <dbReference type="ARBA" id="ARBA00022475"/>
    </source>
</evidence>
<keyword evidence="6 18" id="KW-1133">Transmembrane helix</keyword>
<feature type="region of interest" description="Disordered" evidence="17">
    <location>
        <begin position="1"/>
        <end position="33"/>
    </location>
</feature>
<keyword evidence="11 21" id="KW-0675">Receptor</keyword>
<name>A0A7E6EMS1_9MOLL</name>
<feature type="region of interest" description="Disordered" evidence="17">
    <location>
        <begin position="720"/>
        <end position="780"/>
    </location>
</feature>
<dbReference type="PROSITE" id="PS50259">
    <property type="entry name" value="G_PROTEIN_RECEP_F3_4"/>
    <property type="match status" value="1"/>
</dbReference>
<evidence type="ECO:0000256" key="8">
    <source>
        <dbReference type="ARBA" id="ARBA00023040"/>
    </source>
</evidence>
<dbReference type="GO" id="GO:0045211">
    <property type="term" value="C:postsynaptic membrane"/>
    <property type="evidence" value="ECO:0007669"/>
    <property type="project" value="UniProtKB-SubCell"/>
</dbReference>
<evidence type="ECO:0000256" key="15">
    <source>
        <dbReference type="ARBA" id="ARBA00023273"/>
    </source>
</evidence>
<feature type="compositionally biased region" description="Basic residues" evidence="17">
    <location>
        <begin position="720"/>
        <end position="729"/>
    </location>
</feature>
<protein>
    <submittedName>
        <fullName evidence="21">Probable G-protein coupled receptor 158</fullName>
    </submittedName>
</protein>
<dbReference type="GO" id="GO:0043005">
    <property type="term" value="C:neuron projection"/>
    <property type="evidence" value="ECO:0007669"/>
    <property type="project" value="UniProtKB-SubCell"/>
</dbReference>
<evidence type="ECO:0000313" key="21">
    <source>
        <dbReference type="RefSeq" id="XP_036356633.1"/>
    </source>
</evidence>
<dbReference type="AlphaFoldDB" id="A0A7E6EMS1"/>
<sequence length="780" mass="88999">MSKNSKPETHEKIQEKDSAKMQMSPPGTYNQKRSNLHEQHVEHIKTVFKKIKDDVDCLSRVIPQNMEPLEDTVIAALQAENEIKSIMTNVIQELPIAAPDIRMKFVGDDYIAKIKEAFFKKKQNKNTKSTIPQWKPGNIKDESSDEDLALLAEYEPGYRKFGENLSRLRTRCILYLSSTIATVLRYWGHSDRSSINGISTEEQSLYILLDLYITVASQTSLPLIYGKTVTNQIAGGLVSNCSGIVVVDIDLTKVQINQCARDGTLFSNSHKCRLETTQCIAVPVVGKFKRGSYRCQCKSGYYFPMINASHSYFNGTLVENQLLERLRNGSGHSDHFLDSFQCLPCRKGCPNCVDDQPCFVEYNILLRGIPLGIQSFCMTITIVLGLVVFRLRKTKVICSSFWAMLELLLIGSLLLYSTVVIRYFEPTTLTCLLVPWFREVGFTIVYGVLLLKMYRLLADFQSRKAHRVHVQDKDLLKYLLLMVIVVLGYMAAWTAVNLDHVNDNVPLVTSGVTVPAGLKYFVCRAHWWDYVIEILEVLFLIFGIYLCYCVRSAPSDYGEGRYITIAICNETLISTVLYFARHGLWLSLDPDYLFLMYFMRCQLTVTVTLILLLGPKLWYVHRPPDEEHIRQRAYSQSDVHDSIAQETMKLNIGISSNGDVDVGEINLADMDPEDIRAELKRLYTQLQIYKTKTMRKDNPHISKRRGGRKQTHRRFSLQAFHHKHRHHHDHEHDHEISKTPEESTNSAEAVAISMETSGKTGDETHESRPGPSVSFKSAHK</sequence>
<feature type="transmembrane region" description="Helical" evidence="18">
    <location>
        <begin position="364"/>
        <end position="389"/>
    </location>
</feature>
<keyword evidence="7" id="KW-0770">Synapse</keyword>
<keyword evidence="10" id="KW-1015">Disulfide bond</keyword>
<keyword evidence="5" id="KW-0732">Signal</keyword>
<dbReference type="InterPro" id="IPR017978">
    <property type="entry name" value="GPCR_3_C"/>
</dbReference>
<accession>A0A7E6EMS1</accession>
<feature type="transmembrane region" description="Helical" evidence="18">
    <location>
        <begin position="530"/>
        <end position="550"/>
    </location>
</feature>
<evidence type="ECO:0000256" key="16">
    <source>
        <dbReference type="ARBA" id="ARBA00034104"/>
    </source>
</evidence>
<evidence type="ECO:0000256" key="18">
    <source>
        <dbReference type="SAM" id="Phobius"/>
    </source>
</evidence>
<feature type="transmembrane region" description="Helical" evidence="18">
    <location>
        <begin position="475"/>
        <end position="496"/>
    </location>
</feature>
<keyword evidence="8" id="KW-0297">G-protein coupled receptor</keyword>
<dbReference type="InterPro" id="IPR043458">
    <property type="entry name" value="GPR158/179"/>
</dbReference>
<feature type="transmembrane region" description="Helical" evidence="18">
    <location>
        <begin position="401"/>
        <end position="424"/>
    </location>
</feature>
<dbReference type="GO" id="GO:0004930">
    <property type="term" value="F:G protein-coupled receptor activity"/>
    <property type="evidence" value="ECO:0007669"/>
    <property type="project" value="UniProtKB-KW"/>
</dbReference>
<gene>
    <name evidence="21" type="primary">LOC115225199</name>
</gene>
<keyword evidence="15" id="KW-0966">Cell projection</keyword>
<keyword evidence="13" id="KW-0807">Transducer</keyword>
<feature type="transmembrane region" description="Helical" evidence="18">
    <location>
        <begin position="562"/>
        <end position="580"/>
    </location>
</feature>
<evidence type="ECO:0000313" key="20">
    <source>
        <dbReference type="Proteomes" id="UP000515154"/>
    </source>
</evidence>
<dbReference type="Pfam" id="PF22572">
    <property type="entry name" value="GPR158_179_EC"/>
    <property type="match status" value="1"/>
</dbReference>
<reference evidence="21" key="1">
    <citation type="submission" date="2025-08" db="UniProtKB">
        <authorList>
            <consortium name="RefSeq"/>
        </authorList>
    </citation>
    <scope>IDENTIFICATION</scope>
</reference>